<accession>A0A0K8RA02</accession>
<sequence length="149" mass="16420">MLLLKVILVVLISEIDSGPAPSVTEIEKAPESLPQESLINNTEPNGCKYQLLPYWSENGMESGFLTVDCEKNCPEGTHETAVDGNPCVLREQKYWELGFGSPANTPECSTPLPGHGSFKKPRTLRRWNGMIGPVQFIFLCVSAKQTLVL</sequence>
<keyword evidence="1" id="KW-0732">Signal</keyword>
<feature type="signal peptide" evidence="1">
    <location>
        <begin position="1"/>
        <end position="17"/>
    </location>
</feature>
<feature type="chain" id="PRO_5005516502" evidence="1">
    <location>
        <begin position="18"/>
        <end position="149"/>
    </location>
</feature>
<dbReference type="AlphaFoldDB" id="A0A0K8RA02"/>
<evidence type="ECO:0000256" key="1">
    <source>
        <dbReference type="SAM" id="SignalP"/>
    </source>
</evidence>
<dbReference type="EMBL" id="GADI01005892">
    <property type="protein sequence ID" value="JAA67916.1"/>
    <property type="molecule type" value="mRNA"/>
</dbReference>
<organism evidence="2">
    <name type="scientific">Ixodes ricinus</name>
    <name type="common">Common tick</name>
    <name type="synonym">Acarus ricinus</name>
    <dbReference type="NCBI Taxonomy" id="34613"/>
    <lineage>
        <taxon>Eukaryota</taxon>
        <taxon>Metazoa</taxon>
        <taxon>Ecdysozoa</taxon>
        <taxon>Arthropoda</taxon>
        <taxon>Chelicerata</taxon>
        <taxon>Arachnida</taxon>
        <taxon>Acari</taxon>
        <taxon>Parasitiformes</taxon>
        <taxon>Ixodida</taxon>
        <taxon>Ixodoidea</taxon>
        <taxon>Ixodidae</taxon>
        <taxon>Ixodinae</taxon>
        <taxon>Ixodes</taxon>
    </lineage>
</organism>
<protein>
    <submittedName>
        <fullName evidence="2">Putative secreted protein</fullName>
    </submittedName>
</protein>
<reference evidence="2" key="1">
    <citation type="submission" date="2012-12" db="EMBL/GenBank/DDBJ databases">
        <title>Identification and characterization of a phenylalanine ammonia-lyase gene family in Isatis indigotica Fort.</title>
        <authorList>
            <person name="Liu Q."/>
            <person name="Chen J."/>
            <person name="Zhou X."/>
            <person name="Di P."/>
            <person name="Xiao Y."/>
            <person name="Xuan H."/>
            <person name="Zhang L."/>
            <person name="Chen W."/>
        </authorList>
    </citation>
    <scope>NUCLEOTIDE SEQUENCE</scope>
    <source>
        <tissue evidence="2">Salivary gland</tissue>
    </source>
</reference>
<evidence type="ECO:0000313" key="2">
    <source>
        <dbReference type="EMBL" id="JAA67916.1"/>
    </source>
</evidence>
<name>A0A0K8RA02_IXORI</name>
<proteinExistence type="evidence at transcript level"/>